<keyword evidence="6" id="KW-0333">Golgi apparatus</keyword>
<evidence type="ECO:0000259" key="16">
    <source>
        <dbReference type="PROSITE" id="PS50913"/>
    </source>
</evidence>
<dbReference type="PANTHER" id="PTHR23157:SF24">
    <property type="entry name" value="GOLGIN SUBFAMILY A MEMBER 1"/>
    <property type="match status" value="1"/>
</dbReference>
<evidence type="ECO:0000256" key="2">
    <source>
        <dbReference type="ARBA" id="ARBA00004218"/>
    </source>
</evidence>
<gene>
    <name evidence="17" type="ORF">PPYR_08356</name>
</gene>
<feature type="coiled-coil region" evidence="14">
    <location>
        <begin position="102"/>
        <end position="274"/>
    </location>
</feature>
<dbReference type="PROSITE" id="PS50913">
    <property type="entry name" value="GRIP"/>
    <property type="match status" value="1"/>
</dbReference>
<evidence type="ECO:0000256" key="9">
    <source>
        <dbReference type="ARBA" id="ARBA00023329"/>
    </source>
</evidence>
<comment type="function">
    <text evidence="12">Involved in vesicular trafficking at the Golgi apparatus level. Involved in endosome-to-Golgi trafficking. Mechanistically, captures transport vesicles arriving from endosomes via the protein TBC1D23. Recognized vesicles are then tethered to the trans-Golgi before subsequent SNARE engagement and vesicle fusion. Selectively regulates E-cadherin transport from the trans-Golgi network in tubulovesicular carriers.</text>
</comment>
<evidence type="ECO:0000256" key="11">
    <source>
        <dbReference type="ARBA" id="ARBA00078935"/>
    </source>
</evidence>
<accession>A0A5N4AJ37</accession>
<dbReference type="Gene3D" id="1.10.287.1490">
    <property type="match status" value="1"/>
</dbReference>
<evidence type="ECO:0000256" key="3">
    <source>
        <dbReference type="ARBA" id="ARBA00004395"/>
    </source>
</evidence>
<dbReference type="FunCoup" id="A0A5N4AJ37">
    <property type="interactions" value="1451"/>
</dbReference>
<dbReference type="SMART" id="SM00755">
    <property type="entry name" value="Grip"/>
    <property type="match status" value="1"/>
</dbReference>
<evidence type="ECO:0000256" key="8">
    <source>
        <dbReference type="ARBA" id="ARBA00023136"/>
    </source>
</evidence>
<evidence type="ECO:0000256" key="6">
    <source>
        <dbReference type="ARBA" id="ARBA00023034"/>
    </source>
</evidence>
<feature type="compositionally biased region" description="Basic and acidic residues" evidence="15">
    <location>
        <begin position="54"/>
        <end position="63"/>
    </location>
</feature>
<feature type="region of interest" description="Disordered" evidence="15">
    <location>
        <begin position="31"/>
        <end position="63"/>
    </location>
</feature>
<sequence length="647" mass="74741">MFASLKNKIREETGSDISKLTAKITSTAQRIESLRGRSQQGSTSSINSLVSSEGNRDETADGTKIDEDYKKRFNKLETEYAIKLEEKTKEWQGVLYEKDKKIQKLEKDQEDAFKQINSLRSVLKSSEEMQKRLVEHREDKEQIENFQTQEISKIKHLVLLREKELAEKSSLLKDTTQQLEKMRAEVTRLRKQEECLTDVQDDLESFRHSSARDMAALASELAKSEEERRHLTDLVTVLRQKNSSDDNSQENGELKLLEQRLEEAHLHLADIKTSWSDKIASLETQVGRLSRQAAEEGAERRRAVQEKAVFSEKVKQMECELECNRLEINNKEAKIRRLTSEIEEMSKELKSLRAESEEEIAFLREKIHDTGTEMKAVRKNLENTESQLDKSEDECSKLRLSVDSEHQANTSLRQLVAKLEKELGEEKSTCLNVQKTLSRVTSEKNAALLRNAEISQQMEIAKQECRRQDTEMTELVNKISALEGEMKIFKDKEAKSVEQDLKNTIIRLEEQVTEKNKTIKTLQLRLADIKKTLQQELRTPGSTNYHTDIQENNSAAVLMPSHTSTKQHSIRKDDDDINFKYLKHVLIKFLTSREYEAQHLIRAVSTLLKFSPEEEKLLHETLEWRMSWFAPKPRVANGQLATSIPPS</sequence>
<dbReference type="GO" id="GO:0001669">
    <property type="term" value="C:acrosomal vesicle"/>
    <property type="evidence" value="ECO:0007669"/>
    <property type="project" value="UniProtKB-SubCell"/>
</dbReference>
<keyword evidence="8" id="KW-0472">Membrane</keyword>
<dbReference type="AlphaFoldDB" id="A0A5N4AJ37"/>
<reference evidence="17 18" key="1">
    <citation type="journal article" date="2018" name="Elife">
        <title>Firefly genomes illuminate parallel origins of bioluminescence in beetles.</title>
        <authorList>
            <person name="Fallon T.R."/>
            <person name="Lower S.E."/>
            <person name="Chang C.H."/>
            <person name="Bessho-Uehara M."/>
            <person name="Martin G.J."/>
            <person name="Bewick A.J."/>
            <person name="Behringer M."/>
            <person name="Debat H.J."/>
            <person name="Wong I."/>
            <person name="Day J.C."/>
            <person name="Suvorov A."/>
            <person name="Silva C.J."/>
            <person name="Stanger-Hall K.F."/>
            <person name="Hall D.W."/>
            <person name="Schmitz R.J."/>
            <person name="Nelson D.R."/>
            <person name="Lewis S.M."/>
            <person name="Shigenobu S."/>
            <person name="Bybee S.M."/>
            <person name="Larracuente A.M."/>
            <person name="Oba Y."/>
            <person name="Weng J.K."/>
        </authorList>
    </citation>
    <scope>NUCLEOTIDE SEQUENCE [LARGE SCALE GENOMIC DNA]</scope>
    <source>
        <strain evidence="17">1611_PpyrPB1</strain>
        <tissue evidence="17">Whole body</tissue>
    </source>
</reference>
<comment type="caution">
    <text evidence="17">The sequence shown here is derived from an EMBL/GenBank/DDBJ whole genome shotgun (WGS) entry which is preliminary data.</text>
</comment>
<keyword evidence="5" id="KW-0013">ADP-ribosylation</keyword>
<keyword evidence="4" id="KW-0597">Phosphoprotein</keyword>
<evidence type="ECO:0000256" key="5">
    <source>
        <dbReference type="ARBA" id="ARBA00022765"/>
    </source>
</evidence>
<dbReference type="InParanoid" id="A0A5N4AJ37"/>
<evidence type="ECO:0000256" key="13">
    <source>
        <dbReference type="ARBA" id="ARBA00093537"/>
    </source>
</evidence>
<dbReference type="FunFam" id="1.10.220.60:FF:000002">
    <property type="entry name" value="Golgin subfamily A member 1"/>
    <property type="match status" value="1"/>
</dbReference>
<keyword evidence="18" id="KW-1185">Reference proteome</keyword>
<protein>
    <recommendedName>
        <fullName evidence="10">Golgin subfamily A member 1</fullName>
    </recommendedName>
    <alternativeName>
        <fullName evidence="11">Golgin-97</fullName>
    </alternativeName>
</protein>
<dbReference type="InterPro" id="IPR000237">
    <property type="entry name" value="GRIP_dom"/>
</dbReference>
<feature type="compositionally biased region" description="Polar residues" evidence="15">
    <location>
        <begin position="31"/>
        <end position="53"/>
    </location>
</feature>
<dbReference type="GO" id="GO:0000139">
    <property type="term" value="C:Golgi membrane"/>
    <property type="evidence" value="ECO:0007669"/>
    <property type="project" value="UniProtKB-SubCell"/>
</dbReference>
<feature type="domain" description="GRIP" evidence="16">
    <location>
        <begin position="572"/>
        <end position="621"/>
    </location>
</feature>
<dbReference type="OrthoDB" id="5848685at2759"/>
<proteinExistence type="predicted"/>
<evidence type="ECO:0000313" key="18">
    <source>
        <dbReference type="Proteomes" id="UP000327044"/>
    </source>
</evidence>
<dbReference type="GO" id="GO:0005802">
    <property type="term" value="C:trans-Golgi network"/>
    <property type="evidence" value="ECO:0007669"/>
    <property type="project" value="UniProtKB-ARBA"/>
</dbReference>
<organism evidence="17 18">
    <name type="scientific">Photinus pyralis</name>
    <name type="common">Common eastern firefly</name>
    <name type="synonym">Lampyris pyralis</name>
    <dbReference type="NCBI Taxonomy" id="7054"/>
    <lineage>
        <taxon>Eukaryota</taxon>
        <taxon>Metazoa</taxon>
        <taxon>Ecdysozoa</taxon>
        <taxon>Arthropoda</taxon>
        <taxon>Hexapoda</taxon>
        <taxon>Insecta</taxon>
        <taxon>Pterygota</taxon>
        <taxon>Neoptera</taxon>
        <taxon>Endopterygota</taxon>
        <taxon>Coleoptera</taxon>
        <taxon>Polyphaga</taxon>
        <taxon>Elateriformia</taxon>
        <taxon>Elateroidea</taxon>
        <taxon>Lampyridae</taxon>
        <taxon>Lampyrinae</taxon>
        <taxon>Photinus</taxon>
    </lineage>
</organism>
<evidence type="ECO:0000313" key="17">
    <source>
        <dbReference type="EMBL" id="KAB0797362.1"/>
    </source>
</evidence>
<dbReference type="PANTHER" id="PTHR23157">
    <property type="entry name" value="GRIP AND COILED-COIL DOMAIN-CONTAINING PROTEIN 1"/>
    <property type="match status" value="1"/>
</dbReference>
<keyword evidence="9" id="KW-0968">Cytoplasmic vesicle</keyword>
<evidence type="ECO:0000256" key="12">
    <source>
        <dbReference type="ARBA" id="ARBA00093371"/>
    </source>
</evidence>
<comment type="subcellular location">
    <subcellularLocation>
        <location evidence="2">Cytoplasmic vesicle</location>
        <location evidence="2">Secretory vesicle</location>
        <location evidence="2">Acrosome</location>
    </subcellularLocation>
    <subcellularLocation>
        <location evidence="3">Golgi apparatus membrane</location>
        <topology evidence="3">Peripheral membrane protein</topology>
    </subcellularLocation>
    <subcellularLocation>
        <location evidence="1">Golgi apparatus</location>
        <location evidence="1">trans-Golgi network membrane</location>
    </subcellularLocation>
</comment>
<dbReference type="Gene3D" id="1.10.220.60">
    <property type="entry name" value="GRIP domain"/>
    <property type="match status" value="1"/>
</dbReference>
<comment type="subunit">
    <text evidence="13">Interacts with RAB6A. Directly interacts with TBC1D23. Interacts with FAM91A1; this interaction may be mediated by TBC1D23. Interacts with ARL1; this interaction recruits Golgin-97/GOLGA1 onto the Golgi apparatus.</text>
</comment>
<evidence type="ECO:0000256" key="7">
    <source>
        <dbReference type="ARBA" id="ARBA00023054"/>
    </source>
</evidence>
<feature type="coiled-coil region" evidence="14">
    <location>
        <begin position="314"/>
        <end position="539"/>
    </location>
</feature>
<evidence type="ECO:0000256" key="4">
    <source>
        <dbReference type="ARBA" id="ARBA00022553"/>
    </source>
</evidence>
<name>A0A5N4AJ37_PHOPY</name>
<dbReference type="EMBL" id="VVIM01000006">
    <property type="protein sequence ID" value="KAB0797362.1"/>
    <property type="molecule type" value="Genomic_DNA"/>
</dbReference>
<evidence type="ECO:0000256" key="10">
    <source>
        <dbReference type="ARBA" id="ARBA00070165"/>
    </source>
</evidence>
<evidence type="ECO:0000256" key="1">
    <source>
        <dbReference type="ARBA" id="ARBA00004198"/>
    </source>
</evidence>
<dbReference type="Proteomes" id="UP000327044">
    <property type="component" value="Unassembled WGS sequence"/>
</dbReference>
<evidence type="ECO:0000256" key="15">
    <source>
        <dbReference type="SAM" id="MobiDB-lite"/>
    </source>
</evidence>
<dbReference type="Pfam" id="PF01465">
    <property type="entry name" value="GRIP"/>
    <property type="match status" value="1"/>
</dbReference>
<dbReference type="InterPro" id="IPR051952">
    <property type="entry name" value="Golgi-autophagy_related"/>
</dbReference>
<evidence type="ECO:0000256" key="14">
    <source>
        <dbReference type="SAM" id="Coils"/>
    </source>
</evidence>
<keyword evidence="7 14" id="KW-0175">Coiled coil</keyword>